<keyword evidence="6" id="KW-0547">Nucleotide-binding</keyword>
<dbReference type="Proteomes" id="UP000623250">
    <property type="component" value="Unassembled WGS sequence"/>
</dbReference>
<evidence type="ECO:0000259" key="10">
    <source>
        <dbReference type="Pfam" id="PF01656"/>
    </source>
</evidence>
<dbReference type="PROSITE" id="PS51274">
    <property type="entry name" value="GATASE_COBBQ"/>
    <property type="match status" value="1"/>
</dbReference>
<feature type="domain" description="CobQ/CobB/MinD/ParA nucleotide binding" evidence="10">
    <location>
        <begin position="8"/>
        <end position="183"/>
    </location>
</feature>
<dbReference type="EC" id="6.3.5.9" evidence="12"/>
<dbReference type="InterPro" id="IPR029062">
    <property type="entry name" value="Class_I_gatase-like"/>
</dbReference>
<name>A0A8I1GBI1_9HYPH</name>
<dbReference type="NCBIfam" id="NF002204">
    <property type="entry name" value="PRK01077.1"/>
    <property type="match status" value="1"/>
</dbReference>
<dbReference type="InterPro" id="IPR011698">
    <property type="entry name" value="GATase_3"/>
</dbReference>
<proteinExistence type="inferred from homology"/>
<evidence type="ECO:0000256" key="6">
    <source>
        <dbReference type="ARBA" id="ARBA00022741"/>
    </source>
</evidence>
<evidence type="ECO:0000256" key="3">
    <source>
        <dbReference type="ARBA" id="ARBA00006205"/>
    </source>
</evidence>
<dbReference type="GO" id="GO:0043802">
    <property type="term" value="F:hydrogenobyrinic acid a,c-diamide synthase (glutamine-hydrolysing) activity"/>
    <property type="evidence" value="ECO:0007669"/>
    <property type="project" value="UniProtKB-EC"/>
</dbReference>
<keyword evidence="9" id="KW-0315">Glutamine amidotransferase</keyword>
<keyword evidence="7" id="KW-0067">ATP-binding</keyword>
<dbReference type="InterPro" id="IPR027417">
    <property type="entry name" value="P-loop_NTPase"/>
</dbReference>
<evidence type="ECO:0000256" key="7">
    <source>
        <dbReference type="ARBA" id="ARBA00022840"/>
    </source>
</evidence>
<comment type="similarity">
    <text evidence="3">Belongs to the CobB/CobQ family. CobQ subfamily.</text>
</comment>
<organism evidence="12 13">
    <name type="scientific">Rhodomicrobium udaipurense</name>
    <dbReference type="NCBI Taxonomy" id="1202716"/>
    <lineage>
        <taxon>Bacteria</taxon>
        <taxon>Pseudomonadati</taxon>
        <taxon>Pseudomonadota</taxon>
        <taxon>Alphaproteobacteria</taxon>
        <taxon>Hyphomicrobiales</taxon>
        <taxon>Hyphomicrobiaceae</taxon>
        <taxon>Rhodomicrobium</taxon>
    </lineage>
</organism>
<keyword evidence="5 12" id="KW-0436">Ligase</keyword>
<sequence>MARVLIAAAHKSSGKTTLSVGLAAALAARGLKVQTFKKGPDYIDPMWLSHASGRPCYNLDFNTHSTAEILSSAAARESAADIALIETNKGLHDGVDLEGKDSGAALAKLLAAPVILVIDALGMTRGIAPLVLGYQAFDRETNIAGIIINKIGTARQQDKICQALERYTDILVLGAVPRDTGFSITERHLGLMTPTETPELRGIIGRLRTAVEGGVDMTRLLAIGRAAPPLPGSFPATRSRSAGRPLRIAIARDSAFGFYYADDLEAFEREGARLCFFDTLSDNRLPDADGLFIGGGFPETQAAGLEANAELRADIARRIRAGLPTYAECGGMMYLARSIRWKGVSHEMVGVIPADAVMYDRPQGRGLVILHETREALWTQPGASPCANIPGHEFHYAALENMSSGQRFAYRVARGEGIGGGRDGIVIGNLLASFSHLRSSPSNPWVKRFVAFARSRLEPAVRSEPDYARETMPIHP</sequence>
<dbReference type="SUPFAM" id="SSF52317">
    <property type="entry name" value="Class I glutamine amidotransferase-like"/>
    <property type="match status" value="1"/>
</dbReference>
<dbReference type="CDD" id="cd03130">
    <property type="entry name" value="GATase1_CobB"/>
    <property type="match status" value="1"/>
</dbReference>
<comment type="pathway">
    <text evidence="2">Cofactor biosynthesis; adenosylcobalamin biosynthesis.</text>
</comment>
<dbReference type="PANTHER" id="PTHR43873">
    <property type="entry name" value="COBYRINATE A,C-DIAMIDE SYNTHASE"/>
    <property type="match status" value="1"/>
</dbReference>
<evidence type="ECO:0000256" key="1">
    <source>
        <dbReference type="ARBA" id="ARBA00001946"/>
    </source>
</evidence>
<dbReference type="SUPFAM" id="SSF52540">
    <property type="entry name" value="P-loop containing nucleoside triphosphate hydrolases"/>
    <property type="match status" value="1"/>
</dbReference>
<dbReference type="Gene3D" id="3.40.50.880">
    <property type="match status" value="1"/>
</dbReference>
<evidence type="ECO:0000313" key="12">
    <source>
        <dbReference type="EMBL" id="MBJ7544037.1"/>
    </source>
</evidence>
<dbReference type="GO" id="GO:0005524">
    <property type="term" value="F:ATP binding"/>
    <property type="evidence" value="ECO:0007669"/>
    <property type="project" value="UniProtKB-KW"/>
</dbReference>
<feature type="domain" description="CobB/CobQ-like glutamine amidotransferase" evidence="11">
    <location>
        <begin position="247"/>
        <end position="438"/>
    </location>
</feature>
<keyword evidence="8" id="KW-0460">Magnesium</keyword>
<dbReference type="RefSeq" id="WP_037240107.1">
    <property type="nucleotide sequence ID" value="NZ_JAEMUK010000026.1"/>
</dbReference>
<keyword evidence="13" id="KW-1185">Reference proteome</keyword>
<dbReference type="PANTHER" id="PTHR43873:SF1">
    <property type="entry name" value="COBYRINATE A,C-DIAMIDE SYNTHASE"/>
    <property type="match status" value="1"/>
</dbReference>
<comment type="cofactor">
    <cofactor evidence="1">
        <name>Mg(2+)</name>
        <dbReference type="ChEBI" id="CHEBI:18420"/>
    </cofactor>
</comment>
<dbReference type="GO" id="GO:0009236">
    <property type="term" value="P:cobalamin biosynthetic process"/>
    <property type="evidence" value="ECO:0007669"/>
    <property type="project" value="UniProtKB-KW"/>
</dbReference>
<evidence type="ECO:0000256" key="2">
    <source>
        <dbReference type="ARBA" id="ARBA00004953"/>
    </source>
</evidence>
<evidence type="ECO:0000259" key="11">
    <source>
        <dbReference type="Pfam" id="PF07685"/>
    </source>
</evidence>
<dbReference type="EMBL" id="JAEMUK010000026">
    <property type="protein sequence ID" value="MBJ7544037.1"/>
    <property type="molecule type" value="Genomic_DNA"/>
</dbReference>
<evidence type="ECO:0000256" key="9">
    <source>
        <dbReference type="ARBA" id="ARBA00022962"/>
    </source>
</evidence>
<comment type="caution">
    <text evidence="12">The sequence shown here is derived from an EMBL/GenBank/DDBJ whole genome shotgun (WGS) entry which is preliminary data.</text>
</comment>
<evidence type="ECO:0000256" key="8">
    <source>
        <dbReference type="ARBA" id="ARBA00022842"/>
    </source>
</evidence>
<evidence type="ECO:0000313" key="13">
    <source>
        <dbReference type="Proteomes" id="UP000623250"/>
    </source>
</evidence>
<dbReference type="Pfam" id="PF01656">
    <property type="entry name" value="CbiA"/>
    <property type="match status" value="1"/>
</dbReference>
<dbReference type="NCBIfam" id="TIGR00379">
    <property type="entry name" value="cobB"/>
    <property type="match status" value="1"/>
</dbReference>
<accession>A0A8I1GBI1</accession>
<keyword evidence="4" id="KW-0169">Cobalamin biosynthesis</keyword>
<reference evidence="12 13" key="1">
    <citation type="submission" date="2020-12" db="EMBL/GenBank/DDBJ databases">
        <title>Revised draft genomes of Rhodomicrobium vannielii ATCC 17100 and Rhodomicrobium udaipurense JA643.</title>
        <authorList>
            <person name="Conners E.M."/>
            <person name="Davenport E.J."/>
            <person name="Bose A."/>
        </authorList>
    </citation>
    <scope>NUCLEOTIDE SEQUENCE [LARGE SCALE GENOMIC DNA]</scope>
    <source>
        <strain evidence="12 13">JA643</strain>
    </source>
</reference>
<dbReference type="InterPro" id="IPR002586">
    <property type="entry name" value="CobQ/CobB/MinD/ParA_Nub-bd_dom"/>
</dbReference>
<dbReference type="InterPro" id="IPR004484">
    <property type="entry name" value="CbiA/CobB_synth"/>
</dbReference>
<evidence type="ECO:0000256" key="4">
    <source>
        <dbReference type="ARBA" id="ARBA00022573"/>
    </source>
</evidence>
<dbReference type="Gene3D" id="3.40.50.300">
    <property type="entry name" value="P-loop containing nucleotide triphosphate hydrolases"/>
    <property type="match status" value="1"/>
</dbReference>
<evidence type="ECO:0000256" key="5">
    <source>
        <dbReference type="ARBA" id="ARBA00022598"/>
    </source>
</evidence>
<gene>
    <name evidence="12" type="primary">cobB</name>
    <name evidence="12" type="ORF">JDN41_10770</name>
</gene>
<dbReference type="GO" id="GO:0042242">
    <property type="term" value="F:cobyrinic acid a,c-diamide synthase activity"/>
    <property type="evidence" value="ECO:0007669"/>
    <property type="project" value="InterPro"/>
</dbReference>
<dbReference type="Pfam" id="PF07685">
    <property type="entry name" value="GATase_3"/>
    <property type="match status" value="1"/>
</dbReference>
<dbReference type="AlphaFoldDB" id="A0A8I1GBI1"/>
<protein>
    <submittedName>
        <fullName evidence="12">Hydrogenobyrinic acid a,c-diamide synthase (Glutamine-hydrolyzing)</fullName>
        <ecNumber evidence="12">6.3.5.9</ecNumber>
    </submittedName>
</protein>